<name>A0A074Z5Q7_OPIVI</name>
<dbReference type="InterPro" id="IPR011037">
    <property type="entry name" value="Pyrv_Knase-like_insert_dom_sf"/>
</dbReference>
<dbReference type="RefSeq" id="XP_009175392.1">
    <property type="nucleotide sequence ID" value="XM_009177128.1"/>
</dbReference>
<dbReference type="InterPro" id="IPR001697">
    <property type="entry name" value="Pyr_Knase"/>
</dbReference>
<dbReference type="PANTHER" id="PTHR11817">
    <property type="entry name" value="PYRUVATE KINASE"/>
    <property type="match status" value="1"/>
</dbReference>
<feature type="domain" description="Pyruvate kinase barrel" evidence="15">
    <location>
        <begin position="333"/>
        <end position="458"/>
    </location>
</feature>
<evidence type="ECO:0000256" key="2">
    <source>
        <dbReference type="ARBA" id="ARBA00001958"/>
    </source>
</evidence>
<dbReference type="PROSITE" id="PS00110">
    <property type="entry name" value="PYRUVATE_KINASE"/>
    <property type="match status" value="1"/>
</dbReference>
<keyword evidence="10" id="KW-0067">ATP-binding</keyword>
<dbReference type="OrthoDB" id="108365at2759"/>
<dbReference type="Gene3D" id="3.20.20.60">
    <property type="entry name" value="Phosphoenolpyruvate-binding domains"/>
    <property type="match status" value="2"/>
</dbReference>
<dbReference type="EC" id="2.7.1.40" evidence="5 14"/>
<dbReference type="PRINTS" id="PR01050">
    <property type="entry name" value="PYRUVTKNASE"/>
</dbReference>
<keyword evidence="13" id="KW-0670">Pyruvate</keyword>
<dbReference type="Pfam" id="PF02887">
    <property type="entry name" value="PK_C"/>
    <property type="match status" value="1"/>
</dbReference>
<evidence type="ECO:0000256" key="5">
    <source>
        <dbReference type="ARBA" id="ARBA00012142"/>
    </source>
</evidence>
<dbReference type="GO" id="GO:0016301">
    <property type="term" value="F:kinase activity"/>
    <property type="evidence" value="ECO:0007669"/>
    <property type="project" value="UniProtKB-KW"/>
</dbReference>
<feature type="domain" description="Pyruvate kinase C-terminal" evidence="16">
    <location>
        <begin position="494"/>
        <end position="611"/>
    </location>
</feature>
<keyword evidence="12 14" id="KW-0324">Glycolysis</keyword>
<dbReference type="CDD" id="cd00288">
    <property type="entry name" value="Pyruvate_Kinase"/>
    <property type="match status" value="1"/>
</dbReference>
<dbReference type="STRING" id="6198.A0A074Z5Q7"/>
<dbReference type="InterPro" id="IPR015806">
    <property type="entry name" value="Pyrv_Knase_insert_dom_sf"/>
</dbReference>
<dbReference type="Proteomes" id="UP000054324">
    <property type="component" value="Unassembled WGS sequence"/>
</dbReference>
<evidence type="ECO:0000256" key="6">
    <source>
        <dbReference type="ARBA" id="ARBA00022679"/>
    </source>
</evidence>
<evidence type="ECO:0000256" key="1">
    <source>
        <dbReference type="ARBA" id="ARBA00001946"/>
    </source>
</evidence>
<dbReference type="Gene3D" id="2.40.33.10">
    <property type="entry name" value="PK beta-barrel domain-like"/>
    <property type="match status" value="1"/>
</dbReference>
<feature type="non-terminal residue" evidence="17">
    <location>
        <position position="1"/>
    </location>
</feature>
<dbReference type="FunFam" id="2.40.33.10:FF:000023">
    <property type="entry name" value="Pyruvate kinase PKM"/>
    <property type="match status" value="1"/>
</dbReference>
<sequence>STSFGRTSFPKFVISKCGESGSSDAHLHARSHLEHVVNLDIDGETPAVRNTGIICTIGPACRSVEMLQKMIESGMNIARLNFSHGTHEYHAETIKLIREAADSMTSVTRPVAIALDTKGPEIRTGLMFGSATGEASLEVGMALRVTTDPKYADNCSEKLVYVDYPNIVHVLQVGSKIFLDDGLLSLVVRSKGPDFLDCEVENGGKLGSRKGVNLPGAMVDLPAVSEKDKADLRFAIEHHVDIVFASFIRNPQAVIEIRELLGEAGSYIKLIAKIENHEGVKRKTAITSAAEFAGNSFYTSLSSDCLTAPGSLPPFMWLSKRAPSRKLDDWHTQHVAKQRNLCSVIISSIETAKHAFFYLLNSFNEILEVVDGIMVARGDLGIEIPAEKVFLAQKMMIGRCNQVGKPVICATQMLESMTYKPRPTRAESSDVANAVLDGADCVMLSGETAKGLYPLETVQTMHRICLQAESAMFLGQMFEDLKASISGPTGMTHTTAIAAVEAANRCNASAIIVITTSGVSSQLISRHRPRCPIFSVTRHALTARQANLFRGVHPLYYGEPRIPQWDEDMDRRIHFAIEYGRKRNFLAPGSFVIIVTGWKAGSGSTNTLRVIRLEDAETKPIVAASSFSRF</sequence>
<dbReference type="GO" id="GO:0004743">
    <property type="term" value="F:pyruvate kinase activity"/>
    <property type="evidence" value="ECO:0007669"/>
    <property type="project" value="UniProtKB-EC"/>
</dbReference>
<dbReference type="InterPro" id="IPR036918">
    <property type="entry name" value="Pyrv_Knase_C_sf"/>
</dbReference>
<evidence type="ECO:0000256" key="7">
    <source>
        <dbReference type="ARBA" id="ARBA00022723"/>
    </source>
</evidence>
<reference evidence="17 18" key="1">
    <citation type="submission" date="2013-11" db="EMBL/GenBank/DDBJ databases">
        <title>Opisthorchis viverrini - life in the bile duct.</title>
        <authorList>
            <person name="Young N.D."/>
            <person name="Nagarajan N."/>
            <person name="Lin S.J."/>
            <person name="Korhonen P.K."/>
            <person name="Jex A.R."/>
            <person name="Hall R.S."/>
            <person name="Safavi-Hemami H."/>
            <person name="Kaewkong W."/>
            <person name="Bertrand D."/>
            <person name="Gao S."/>
            <person name="Seet Q."/>
            <person name="Wongkham S."/>
            <person name="Teh B.T."/>
            <person name="Wongkham C."/>
            <person name="Intapan P.M."/>
            <person name="Maleewong W."/>
            <person name="Yang X."/>
            <person name="Hu M."/>
            <person name="Wang Z."/>
            <person name="Hofmann A."/>
            <person name="Sternberg P.W."/>
            <person name="Tan P."/>
            <person name="Wang J."/>
            <person name="Gasser R.B."/>
        </authorList>
    </citation>
    <scope>NUCLEOTIDE SEQUENCE [LARGE SCALE GENOMIC DNA]</scope>
</reference>
<dbReference type="GO" id="GO:0005524">
    <property type="term" value="F:ATP binding"/>
    <property type="evidence" value="ECO:0007669"/>
    <property type="project" value="UniProtKB-KW"/>
</dbReference>
<dbReference type="InterPro" id="IPR015793">
    <property type="entry name" value="Pyrv_Knase_brl"/>
</dbReference>
<dbReference type="GO" id="GO:0030955">
    <property type="term" value="F:potassium ion binding"/>
    <property type="evidence" value="ECO:0007669"/>
    <property type="project" value="InterPro"/>
</dbReference>
<dbReference type="InterPro" id="IPR015795">
    <property type="entry name" value="Pyrv_Knase_C"/>
</dbReference>
<evidence type="ECO:0000256" key="8">
    <source>
        <dbReference type="ARBA" id="ARBA00022741"/>
    </source>
</evidence>
<keyword evidence="6 14" id="KW-0808">Transferase</keyword>
<organism evidence="17 18">
    <name type="scientific">Opisthorchis viverrini</name>
    <name type="common">Southeast Asian liver fluke</name>
    <dbReference type="NCBI Taxonomy" id="6198"/>
    <lineage>
        <taxon>Eukaryota</taxon>
        <taxon>Metazoa</taxon>
        <taxon>Spiralia</taxon>
        <taxon>Lophotrochozoa</taxon>
        <taxon>Platyhelminthes</taxon>
        <taxon>Trematoda</taxon>
        <taxon>Digenea</taxon>
        <taxon>Opisthorchiida</taxon>
        <taxon>Opisthorchiata</taxon>
        <taxon>Opisthorchiidae</taxon>
        <taxon>Opisthorchis</taxon>
    </lineage>
</organism>
<feature type="domain" description="Pyruvate kinase barrel" evidence="15">
    <location>
        <begin position="49"/>
        <end position="289"/>
    </location>
</feature>
<dbReference type="Gene3D" id="3.40.1380.20">
    <property type="entry name" value="Pyruvate kinase, C-terminal domain"/>
    <property type="match status" value="1"/>
</dbReference>
<dbReference type="SUPFAM" id="SSF52935">
    <property type="entry name" value="PK C-terminal domain-like"/>
    <property type="match status" value="1"/>
</dbReference>
<dbReference type="Pfam" id="PF00224">
    <property type="entry name" value="PK"/>
    <property type="match status" value="2"/>
</dbReference>
<dbReference type="CTD" id="20329398"/>
<keyword evidence="11 14" id="KW-0460">Magnesium</keyword>
<evidence type="ECO:0000256" key="10">
    <source>
        <dbReference type="ARBA" id="ARBA00022840"/>
    </source>
</evidence>
<dbReference type="EMBL" id="KL597014">
    <property type="protein sequence ID" value="KER20867.1"/>
    <property type="molecule type" value="Genomic_DNA"/>
</dbReference>
<protein>
    <recommendedName>
        <fullName evidence="5 14">Pyruvate kinase</fullName>
        <ecNumber evidence="5 14">2.7.1.40</ecNumber>
    </recommendedName>
</protein>
<dbReference type="SUPFAM" id="SSF51621">
    <property type="entry name" value="Phosphoenolpyruvate/pyruvate domain"/>
    <property type="match status" value="2"/>
</dbReference>
<comment type="pathway">
    <text evidence="3 14">Carbohydrate degradation; glycolysis; pyruvate from D-glyceraldehyde 3-phosphate: step 5/5.</text>
</comment>
<evidence type="ECO:0000256" key="11">
    <source>
        <dbReference type="ARBA" id="ARBA00022842"/>
    </source>
</evidence>
<comment type="cofactor">
    <cofactor evidence="1">
        <name>Mg(2+)</name>
        <dbReference type="ChEBI" id="CHEBI:18420"/>
    </cofactor>
</comment>
<evidence type="ECO:0000313" key="18">
    <source>
        <dbReference type="Proteomes" id="UP000054324"/>
    </source>
</evidence>
<evidence type="ECO:0000259" key="16">
    <source>
        <dbReference type="Pfam" id="PF02887"/>
    </source>
</evidence>
<dbReference type="UniPathway" id="UPA00109">
    <property type="reaction ID" value="UER00188"/>
</dbReference>
<comment type="catalytic activity">
    <reaction evidence="14">
        <text>pyruvate + ATP = phosphoenolpyruvate + ADP + H(+)</text>
        <dbReference type="Rhea" id="RHEA:18157"/>
        <dbReference type="ChEBI" id="CHEBI:15361"/>
        <dbReference type="ChEBI" id="CHEBI:15378"/>
        <dbReference type="ChEBI" id="CHEBI:30616"/>
        <dbReference type="ChEBI" id="CHEBI:58702"/>
        <dbReference type="ChEBI" id="CHEBI:456216"/>
        <dbReference type="EC" id="2.7.1.40"/>
    </reaction>
</comment>
<gene>
    <name evidence="17" type="ORF">T265_15233</name>
</gene>
<evidence type="ECO:0000256" key="9">
    <source>
        <dbReference type="ARBA" id="ARBA00022777"/>
    </source>
</evidence>
<comment type="cofactor">
    <cofactor evidence="2">
        <name>K(+)</name>
        <dbReference type="ChEBI" id="CHEBI:29103"/>
    </cofactor>
</comment>
<keyword evidence="18" id="KW-1185">Reference proteome</keyword>
<keyword evidence="9 14" id="KW-0418">Kinase</keyword>
<evidence type="ECO:0000256" key="3">
    <source>
        <dbReference type="ARBA" id="ARBA00004997"/>
    </source>
</evidence>
<dbReference type="InterPro" id="IPR018209">
    <property type="entry name" value="Pyrv_Knase_AS"/>
</dbReference>
<dbReference type="AlphaFoldDB" id="A0A074Z5Q7"/>
<evidence type="ECO:0000256" key="14">
    <source>
        <dbReference type="RuleBase" id="RU000504"/>
    </source>
</evidence>
<evidence type="ECO:0000259" key="15">
    <source>
        <dbReference type="Pfam" id="PF00224"/>
    </source>
</evidence>
<dbReference type="FunFam" id="3.40.1380.20:FF:000001">
    <property type="entry name" value="Pyruvate kinase"/>
    <property type="match status" value="1"/>
</dbReference>
<comment type="similarity">
    <text evidence="4 14">Belongs to the pyruvate kinase family.</text>
</comment>
<dbReference type="KEGG" id="ovi:T265_15233"/>
<dbReference type="InterPro" id="IPR040442">
    <property type="entry name" value="Pyrv_kinase-like_dom_sf"/>
</dbReference>
<proteinExistence type="inferred from homology"/>
<keyword evidence="7" id="KW-0479">Metal-binding</keyword>
<evidence type="ECO:0000256" key="13">
    <source>
        <dbReference type="ARBA" id="ARBA00023317"/>
    </source>
</evidence>
<evidence type="ECO:0000313" key="17">
    <source>
        <dbReference type="EMBL" id="KER20867.1"/>
    </source>
</evidence>
<keyword evidence="8" id="KW-0547">Nucleotide-binding</keyword>
<dbReference type="SUPFAM" id="SSF50800">
    <property type="entry name" value="PK beta-barrel domain-like"/>
    <property type="match status" value="1"/>
</dbReference>
<dbReference type="InterPro" id="IPR015813">
    <property type="entry name" value="Pyrv/PenolPyrv_kinase-like_dom"/>
</dbReference>
<evidence type="ECO:0000256" key="12">
    <source>
        <dbReference type="ARBA" id="ARBA00023152"/>
    </source>
</evidence>
<evidence type="ECO:0000256" key="4">
    <source>
        <dbReference type="ARBA" id="ARBA00008663"/>
    </source>
</evidence>
<dbReference type="GeneID" id="20329398"/>
<dbReference type="GO" id="GO:0000287">
    <property type="term" value="F:magnesium ion binding"/>
    <property type="evidence" value="ECO:0007669"/>
    <property type="project" value="InterPro"/>
</dbReference>
<accession>A0A074Z5Q7</accession>